<feature type="compositionally biased region" description="Low complexity" evidence="1">
    <location>
        <begin position="90"/>
        <end position="99"/>
    </location>
</feature>
<dbReference type="EMBL" id="JAUIZM010000005">
    <property type="protein sequence ID" value="KAK1382468.1"/>
    <property type="molecule type" value="Genomic_DNA"/>
</dbReference>
<feature type="region of interest" description="Disordered" evidence="1">
    <location>
        <begin position="59"/>
        <end position="105"/>
    </location>
</feature>
<feature type="compositionally biased region" description="Pro residues" evidence="1">
    <location>
        <begin position="59"/>
        <end position="71"/>
    </location>
</feature>
<reference evidence="4" key="1">
    <citation type="submission" date="2023-02" db="EMBL/GenBank/DDBJ databases">
        <title>Genome of toxic invasive species Heracleum sosnowskyi carries increased number of genes despite the absence of recent whole-genome duplications.</title>
        <authorList>
            <person name="Schelkunov M."/>
            <person name="Shtratnikova V."/>
            <person name="Makarenko M."/>
            <person name="Klepikova A."/>
            <person name="Omelchenko D."/>
            <person name="Novikova G."/>
            <person name="Obukhova E."/>
            <person name="Bogdanov V."/>
            <person name="Penin A."/>
            <person name="Logacheva M."/>
        </authorList>
    </citation>
    <scope>NUCLEOTIDE SEQUENCE</scope>
    <source>
        <strain evidence="4">Hsosn_3</strain>
        <tissue evidence="4">Leaf</tissue>
    </source>
</reference>
<feature type="signal peptide" evidence="3">
    <location>
        <begin position="1"/>
        <end position="23"/>
    </location>
</feature>
<proteinExistence type="predicted"/>
<protein>
    <submittedName>
        <fullName evidence="4">Classical arabinogalactan protein 9</fullName>
    </submittedName>
</protein>
<keyword evidence="2" id="KW-1133">Transmembrane helix</keyword>
<dbReference type="AlphaFoldDB" id="A0AAD8IDN2"/>
<keyword evidence="3" id="KW-0732">Signal</keyword>
<evidence type="ECO:0000313" key="4">
    <source>
        <dbReference type="EMBL" id="KAK1382468.1"/>
    </source>
</evidence>
<keyword evidence="2" id="KW-0472">Membrane</keyword>
<dbReference type="PANTHER" id="PTHR36721">
    <property type="entry name" value="PROLINE-RICH FAMILY PROTEIN"/>
    <property type="match status" value="1"/>
</dbReference>
<comment type="caution">
    <text evidence="4">The sequence shown here is derived from an EMBL/GenBank/DDBJ whole genome shotgun (WGS) entry which is preliminary data.</text>
</comment>
<evidence type="ECO:0000256" key="3">
    <source>
        <dbReference type="SAM" id="SignalP"/>
    </source>
</evidence>
<organism evidence="4 5">
    <name type="scientific">Heracleum sosnowskyi</name>
    <dbReference type="NCBI Taxonomy" id="360622"/>
    <lineage>
        <taxon>Eukaryota</taxon>
        <taxon>Viridiplantae</taxon>
        <taxon>Streptophyta</taxon>
        <taxon>Embryophyta</taxon>
        <taxon>Tracheophyta</taxon>
        <taxon>Spermatophyta</taxon>
        <taxon>Magnoliopsida</taxon>
        <taxon>eudicotyledons</taxon>
        <taxon>Gunneridae</taxon>
        <taxon>Pentapetalae</taxon>
        <taxon>asterids</taxon>
        <taxon>campanulids</taxon>
        <taxon>Apiales</taxon>
        <taxon>Apiaceae</taxon>
        <taxon>Apioideae</taxon>
        <taxon>apioid superclade</taxon>
        <taxon>Tordylieae</taxon>
        <taxon>Tordyliinae</taxon>
        <taxon>Heracleum</taxon>
    </lineage>
</organism>
<gene>
    <name evidence="4" type="ORF">POM88_020203</name>
</gene>
<feature type="transmembrane region" description="Helical" evidence="2">
    <location>
        <begin position="107"/>
        <end position="128"/>
    </location>
</feature>
<dbReference type="PANTHER" id="PTHR36721:SF8">
    <property type="entry name" value="EARLY NODULIN-20-LIKE"/>
    <property type="match status" value="1"/>
</dbReference>
<name>A0AAD8IDN2_9APIA</name>
<evidence type="ECO:0000256" key="2">
    <source>
        <dbReference type="SAM" id="Phobius"/>
    </source>
</evidence>
<evidence type="ECO:0000313" key="5">
    <source>
        <dbReference type="Proteomes" id="UP001237642"/>
    </source>
</evidence>
<accession>A0AAD8IDN2</accession>
<keyword evidence="5" id="KW-1185">Reference proteome</keyword>
<reference evidence="4" key="2">
    <citation type="submission" date="2023-05" db="EMBL/GenBank/DDBJ databases">
        <authorList>
            <person name="Schelkunov M.I."/>
        </authorList>
    </citation>
    <scope>NUCLEOTIDE SEQUENCE</scope>
    <source>
        <strain evidence="4">Hsosn_3</strain>
        <tissue evidence="4">Leaf</tissue>
    </source>
</reference>
<keyword evidence="2" id="KW-0812">Transmembrane</keyword>
<sequence length="154" mass="16336">MSRVCYFILLIMLIFQDFTILCATSPVQAPTYAPAYTPTYSPAYTPTIAPAYTPTLAPTLPPMPMPKPSSPSPSHHNNADSPPTPPSSPPSAKSKGSSKGMNGGQKAGLALGVIAGAALVGFGGMVYAKRRKNIRRSRFIDSVQLTTPFRRVSP</sequence>
<dbReference type="Proteomes" id="UP001237642">
    <property type="component" value="Unassembled WGS sequence"/>
</dbReference>
<feature type="chain" id="PRO_5041935383" evidence="3">
    <location>
        <begin position="24"/>
        <end position="154"/>
    </location>
</feature>
<evidence type="ECO:0000256" key="1">
    <source>
        <dbReference type="SAM" id="MobiDB-lite"/>
    </source>
</evidence>